<organism evidence="2 3">
    <name type="scientific">Aquisalimonas asiatica</name>
    <dbReference type="NCBI Taxonomy" id="406100"/>
    <lineage>
        <taxon>Bacteria</taxon>
        <taxon>Pseudomonadati</taxon>
        <taxon>Pseudomonadota</taxon>
        <taxon>Gammaproteobacteria</taxon>
        <taxon>Chromatiales</taxon>
        <taxon>Ectothiorhodospiraceae</taxon>
        <taxon>Aquisalimonas</taxon>
    </lineage>
</organism>
<dbReference type="Gene3D" id="1.10.10.10">
    <property type="entry name" value="Winged helix-like DNA-binding domain superfamily/Winged helix DNA-binding domain"/>
    <property type="match status" value="1"/>
</dbReference>
<dbReference type="EMBL" id="FOEG01000009">
    <property type="protein sequence ID" value="SEP08791.1"/>
    <property type="molecule type" value="Genomic_DNA"/>
</dbReference>
<dbReference type="SUPFAM" id="SSF52172">
    <property type="entry name" value="CheY-like"/>
    <property type="match status" value="1"/>
</dbReference>
<dbReference type="InterPro" id="IPR008327">
    <property type="entry name" value="Sig_transdc_resp-reg_antiterm"/>
</dbReference>
<name>A0A1H8V086_9GAMM</name>
<reference evidence="2 3" key="1">
    <citation type="submission" date="2016-10" db="EMBL/GenBank/DDBJ databases">
        <authorList>
            <person name="de Groot N.N."/>
        </authorList>
    </citation>
    <scope>NUCLEOTIDE SEQUENCE [LARGE SCALE GENOMIC DNA]</scope>
    <source>
        <strain evidence="2 3">CGMCC 1.6291</strain>
    </source>
</reference>
<feature type="domain" description="ANTAR" evidence="1">
    <location>
        <begin position="128"/>
        <end position="189"/>
    </location>
</feature>
<sequence>MENDDIIQRLRGLNVLVLHPRDGDAEELLQQLNRIGCRAQAIWPPPQVPTERADLVFAEVSEKPSGTVCSFLEKAEHRPTLIGLARYESPSVLQNLIDLKVDGVLAKPIRPYGVLSSLVIARRVWQEAKRSEKVISKLKSKVENSHKMNEAKIVLMRIHGIDEDEAYRAIRQQAMESRKTIAEVAQSIIESNALLHNFVTKPRNEDGASGDPDGV</sequence>
<dbReference type="InterPro" id="IPR011006">
    <property type="entry name" value="CheY-like_superfamily"/>
</dbReference>
<dbReference type="Pfam" id="PF03861">
    <property type="entry name" value="ANTAR"/>
    <property type="match status" value="1"/>
</dbReference>
<dbReference type="AlphaFoldDB" id="A0A1H8V086"/>
<evidence type="ECO:0000313" key="2">
    <source>
        <dbReference type="EMBL" id="SEP08791.1"/>
    </source>
</evidence>
<dbReference type="Gene3D" id="3.40.50.2300">
    <property type="match status" value="1"/>
</dbReference>
<dbReference type="GO" id="GO:0003723">
    <property type="term" value="F:RNA binding"/>
    <property type="evidence" value="ECO:0007669"/>
    <property type="project" value="InterPro"/>
</dbReference>
<dbReference type="RefSeq" id="WP_091645463.1">
    <property type="nucleotide sequence ID" value="NZ_FOEG01000009.1"/>
</dbReference>
<dbReference type="Proteomes" id="UP000199657">
    <property type="component" value="Unassembled WGS sequence"/>
</dbReference>
<dbReference type="InterPro" id="IPR049021">
    <property type="entry name" value="AmiR_N"/>
</dbReference>
<dbReference type="InterPro" id="IPR036388">
    <property type="entry name" value="WH-like_DNA-bd_sf"/>
</dbReference>
<evidence type="ECO:0000259" key="1">
    <source>
        <dbReference type="PROSITE" id="PS50921"/>
    </source>
</evidence>
<dbReference type="SMART" id="SM01012">
    <property type="entry name" value="ANTAR"/>
    <property type="match status" value="1"/>
</dbReference>
<gene>
    <name evidence="2" type="ORF">SAMN04488052_10926</name>
</gene>
<dbReference type="OrthoDB" id="8720242at2"/>
<keyword evidence="3" id="KW-1185">Reference proteome</keyword>
<accession>A0A1H8V086</accession>
<proteinExistence type="predicted"/>
<protein>
    <submittedName>
        <fullName evidence="2">Two-component response regulator, AmiR/NasT family, consists of REC and RNA-binding antiterminator (ANTAR) domains</fullName>
    </submittedName>
</protein>
<evidence type="ECO:0000313" key="3">
    <source>
        <dbReference type="Proteomes" id="UP000199657"/>
    </source>
</evidence>
<dbReference type="STRING" id="406100.SAMN04488052_10926"/>
<dbReference type="InterPro" id="IPR005561">
    <property type="entry name" value="ANTAR"/>
</dbReference>
<dbReference type="Pfam" id="PF21332">
    <property type="entry name" value="AmiR_N"/>
    <property type="match status" value="1"/>
</dbReference>
<dbReference type="PIRSF" id="PIRSF036382">
    <property type="entry name" value="RR_antiterm"/>
    <property type="match status" value="1"/>
</dbReference>
<dbReference type="PROSITE" id="PS50921">
    <property type="entry name" value="ANTAR"/>
    <property type="match status" value="1"/>
</dbReference>